<dbReference type="Proteomes" id="UP000237000">
    <property type="component" value="Unassembled WGS sequence"/>
</dbReference>
<reference evidence="3" key="1">
    <citation type="submission" date="2016-06" db="EMBL/GenBank/DDBJ databases">
        <title>Parallel loss of symbiosis genes in relatives of nitrogen-fixing non-legume Parasponia.</title>
        <authorList>
            <person name="Van Velzen R."/>
            <person name="Holmer R."/>
            <person name="Bu F."/>
            <person name="Rutten L."/>
            <person name="Van Zeijl A."/>
            <person name="Liu W."/>
            <person name="Santuari L."/>
            <person name="Cao Q."/>
            <person name="Sharma T."/>
            <person name="Shen D."/>
            <person name="Roswanjaya Y."/>
            <person name="Wardhani T."/>
            <person name="Kalhor M.S."/>
            <person name="Jansen J."/>
            <person name="Van den Hoogen J."/>
            <person name="Gungor B."/>
            <person name="Hartog M."/>
            <person name="Hontelez J."/>
            <person name="Verver J."/>
            <person name="Yang W.-C."/>
            <person name="Schijlen E."/>
            <person name="Repin R."/>
            <person name="Schilthuizen M."/>
            <person name="Schranz E."/>
            <person name="Heidstra R."/>
            <person name="Miyata K."/>
            <person name="Fedorova E."/>
            <person name="Kohlen W."/>
            <person name="Bisseling T."/>
            <person name="Smit S."/>
            <person name="Geurts R."/>
        </authorList>
    </citation>
    <scope>NUCLEOTIDE SEQUENCE [LARGE SCALE GENOMIC DNA]</scope>
    <source>
        <strain evidence="3">cv. RG33-2</strain>
    </source>
</reference>
<dbReference type="InParanoid" id="A0A2P5FB55"/>
<keyword evidence="1" id="KW-0812">Transmembrane</keyword>
<sequence length="151" mass="16888">MRNFTLLLQDFARPQAQPCHLVYMVVRILYSHFIILLYFFSWHYFAVPEPKYPKCLLAERREGKLARAAWLWAVGDVVSSVVELVEGGARHWGSPWSLARGMASTAWPALVSVKERQCVAASVGLGVGATAYCSGYGSRLALVEGSARRRR</sequence>
<keyword evidence="1" id="KW-1133">Transmembrane helix</keyword>
<organism evidence="2 3">
    <name type="scientific">Trema orientale</name>
    <name type="common">Charcoal tree</name>
    <name type="synonym">Celtis orientalis</name>
    <dbReference type="NCBI Taxonomy" id="63057"/>
    <lineage>
        <taxon>Eukaryota</taxon>
        <taxon>Viridiplantae</taxon>
        <taxon>Streptophyta</taxon>
        <taxon>Embryophyta</taxon>
        <taxon>Tracheophyta</taxon>
        <taxon>Spermatophyta</taxon>
        <taxon>Magnoliopsida</taxon>
        <taxon>eudicotyledons</taxon>
        <taxon>Gunneridae</taxon>
        <taxon>Pentapetalae</taxon>
        <taxon>rosids</taxon>
        <taxon>fabids</taxon>
        <taxon>Rosales</taxon>
        <taxon>Cannabaceae</taxon>
        <taxon>Trema</taxon>
    </lineage>
</organism>
<evidence type="ECO:0000313" key="3">
    <source>
        <dbReference type="Proteomes" id="UP000237000"/>
    </source>
</evidence>
<accession>A0A2P5FB55</accession>
<dbReference type="AlphaFoldDB" id="A0A2P5FB55"/>
<evidence type="ECO:0000256" key="1">
    <source>
        <dbReference type="SAM" id="Phobius"/>
    </source>
</evidence>
<name>A0A2P5FB55_TREOI</name>
<evidence type="ECO:0000313" key="2">
    <source>
        <dbReference type="EMBL" id="PON95022.1"/>
    </source>
</evidence>
<dbReference type="EMBL" id="JXTC01000047">
    <property type="protein sequence ID" value="PON95022.1"/>
    <property type="molecule type" value="Genomic_DNA"/>
</dbReference>
<comment type="caution">
    <text evidence="2">The sequence shown here is derived from an EMBL/GenBank/DDBJ whole genome shotgun (WGS) entry which is preliminary data.</text>
</comment>
<protein>
    <recommendedName>
        <fullName evidence="4">Transmembrane protein</fullName>
    </recommendedName>
</protein>
<keyword evidence="3" id="KW-1185">Reference proteome</keyword>
<keyword evidence="1" id="KW-0472">Membrane</keyword>
<feature type="transmembrane region" description="Helical" evidence="1">
    <location>
        <begin position="21"/>
        <end position="45"/>
    </location>
</feature>
<proteinExistence type="predicted"/>
<evidence type="ECO:0008006" key="4">
    <source>
        <dbReference type="Google" id="ProtNLM"/>
    </source>
</evidence>
<gene>
    <name evidence="2" type="ORF">TorRG33x02_092210</name>
</gene>